<name>A0ABZ1C6U2_9BACT</name>
<feature type="transmembrane region" description="Helical" evidence="10">
    <location>
        <begin position="448"/>
        <end position="468"/>
    </location>
</feature>
<dbReference type="RefSeq" id="WP_221030388.1">
    <property type="nucleotide sequence ID" value="NZ_CP139781.1"/>
</dbReference>
<feature type="transmembrane region" description="Helical" evidence="10">
    <location>
        <begin position="353"/>
        <end position="377"/>
    </location>
</feature>
<keyword evidence="7" id="KW-0406">Ion transport</keyword>
<feature type="transmembrane region" description="Helical" evidence="10">
    <location>
        <begin position="45"/>
        <end position="66"/>
    </location>
</feature>
<dbReference type="EMBL" id="CP139781">
    <property type="protein sequence ID" value="WRQ87447.1"/>
    <property type="molecule type" value="Genomic_DNA"/>
</dbReference>
<feature type="transmembrane region" description="Helical" evidence="10">
    <location>
        <begin position="389"/>
        <end position="410"/>
    </location>
</feature>
<dbReference type="InterPro" id="IPR048279">
    <property type="entry name" value="MdtK-like"/>
</dbReference>
<dbReference type="Proteomes" id="UP000738431">
    <property type="component" value="Chromosome"/>
</dbReference>
<evidence type="ECO:0000256" key="2">
    <source>
        <dbReference type="ARBA" id="ARBA00022448"/>
    </source>
</evidence>
<feature type="transmembrane region" description="Helical" evidence="10">
    <location>
        <begin position="126"/>
        <end position="145"/>
    </location>
</feature>
<evidence type="ECO:0000256" key="7">
    <source>
        <dbReference type="ARBA" id="ARBA00023065"/>
    </source>
</evidence>
<proteinExistence type="predicted"/>
<organism evidence="11 12">
    <name type="scientific">Actomonas aquatica</name>
    <dbReference type="NCBI Taxonomy" id="2866162"/>
    <lineage>
        <taxon>Bacteria</taxon>
        <taxon>Pseudomonadati</taxon>
        <taxon>Verrucomicrobiota</taxon>
        <taxon>Opitutia</taxon>
        <taxon>Opitutales</taxon>
        <taxon>Opitutaceae</taxon>
        <taxon>Actomonas</taxon>
    </lineage>
</organism>
<dbReference type="InterPro" id="IPR002528">
    <property type="entry name" value="MATE_fam"/>
</dbReference>
<keyword evidence="8 10" id="KW-0472">Membrane</keyword>
<keyword evidence="2" id="KW-0813">Transport</keyword>
<protein>
    <recommendedName>
        <fullName evidence="9">Multidrug-efflux transporter</fullName>
    </recommendedName>
</protein>
<dbReference type="CDD" id="cd13139">
    <property type="entry name" value="MATE_like_14"/>
    <property type="match status" value="1"/>
</dbReference>
<evidence type="ECO:0000256" key="10">
    <source>
        <dbReference type="SAM" id="Phobius"/>
    </source>
</evidence>
<dbReference type="PANTHER" id="PTHR43298">
    <property type="entry name" value="MULTIDRUG RESISTANCE PROTEIN NORM-RELATED"/>
    <property type="match status" value="1"/>
</dbReference>
<evidence type="ECO:0000313" key="11">
    <source>
        <dbReference type="EMBL" id="WRQ87447.1"/>
    </source>
</evidence>
<keyword evidence="4" id="KW-1003">Cell membrane</keyword>
<evidence type="ECO:0000256" key="9">
    <source>
        <dbReference type="ARBA" id="ARBA00031636"/>
    </source>
</evidence>
<feature type="transmembrane region" description="Helical" evidence="10">
    <location>
        <begin position="198"/>
        <end position="217"/>
    </location>
</feature>
<evidence type="ECO:0000256" key="8">
    <source>
        <dbReference type="ARBA" id="ARBA00023136"/>
    </source>
</evidence>
<evidence type="ECO:0000313" key="12">
    <source>
        <dbReference type="Proteomes" id="UP000738431"/>
    </source>
</evidence>
<evidence type="ECO:0000256" key="3">
    <source>
        <dbReference type="ARBA" id="ARBA00022449"/>
    </source>
</evidence>
<feature type="transmembrane region" description="Helical" evidence="10">
    <location>
        <begin position="422"/>
        <end position="442"/>
    </location>
</feature>
<keyword evidence="3" id="KW-0050">Antiport</keyword>
<keyword evidence="6 10" id="KW-1133">Transmembrane helix</keyword>
<feature type="transmembrane region" description="Helical" evidence="10">
    <location>
        <begin position="78"/>
        <end position="106"/>
    </location>
</feature>
<feature type="transmembrane region" description="Helical" evidence="10">
    <location>
        <begin position="165"/>
        <end position="186"/>
    </location>
</feature>
<evidence type="ECO:0000256" key="4">
    <source>
        <dbReference type="ARBA" id="ARBA00022475"/>
    </source>
</evidence>
<evidence type="ECO:0000256" key="1">
    <source>
        <dbReference type="ARBA" id="ARBA00004651"/>
    </source>
</evidence>
<evidence type="ECO:0000256" key="5">
    <source>
        <dbReference type="ARBA" id="ARBA00022692"/>
    </source>
</evidence>
<accession>A0ABZ1C6U2</accession>
<evidence type="ECO:0000256" key="6">
    <source>
        <dbReference type="ARBA" id="ARBA00022989"/>
    </source>
</evidence>
<dbReference type="NCBIfam" id="TIGR00797">
    <property type="entry name" value="matE"/>
    <property type="match status" value="1"/>
</dbReference>
<dbReference type="InterPro" id="IPR050222">
    <property type="entry name" value="MATE_MdtK"/>
</dbReference>
<dbReference type="PIRSF" id="PIRSF006603">
    <property type="entry name" value="DinF"/>
    <property type="match status" value="1"/>
</dbReference>
<keyword evidence="5 10" id="KW-0812">Transmembrane</keyword>
<dbReference type="PANTHER" id="PTHR43298:SF2">
    <property type="entry name" value="FMN_FAD EXPORTER YEEO-RELATED"/>
    <property type="match status" value="1"/>
</dbReference>
<feature type="transmembrane region" description="Helical" evidence="10">
    <location>
        <begin position="281"/>
        <end position="302"/>
    </location>
</feature>
<sequence length="478" mass="50805">MSAPEPTPVPPSPESDDQPVSVGRAIVDALRGVAHDYTTLPLKRAVLFLAVPMVMEMIMESLFALADVFWVSRLGREAIAVVGLTESVMSLIYAVAIGICFAAGAIVSRRIGEKDTARAAQAAGQIILLGVGLSALLGVIMGLNAGRLLAFMGATPEVVELGRPFATVMYGGNATVFLIFLINAIFRGAGDPALAMRTLILANGLNLILDPCFIFGWGPFPELGLTGAAVATNLGRGIGIVYQVWHLTRGQGRITLHWSDLRPRAEAATILRTSGNGIAQLLISTTSWVGLFKILAVFGSAALAGYTIAIRLIMFALMPAWGLSNAGATLVGQNLGARQPDRAERAVRIATRYNVIFLSLVGVVFIALSPIIIGAFTTDPAVFAEGVRSLWIVSLAFPLYAAGMCLEGTFNGAGDTWTPTRLNFFTMWLGQVPLAWLLSSPLGLGPTGVYIAVPIAFSALTIWSWFLFRAGHWKAHVV</sequence>
<reference evidence="11 12" key="1">
    <citation type="submission" date="2023-12" db="EMBL/GenBank/DDBJ databases">
        <title>Description of an unclassified Opitutus bacterium of Verrucomicrobiota.</title>
        <authorList>
            <person name="Zhang D.-F."/>
        </authorList>
    </citation>
    <scope>NUCLEOTIDE SEQUENCE [LARGE SCALE GENOMIC DNA]</scope>
    <source>
        <strain evidence="11 12">WL0086</strain>
    </source>
</reference>
<dbReference type="Pfam" id="PF01554">
    <property type="entry name" value="MatE"/>
    <property type="match status" value="2"/>
</dbReference>
<keyword evidence="12" id="KW-1185">Reference proteome</keyword>
<gene>
    <name evidence="11" type="ORF">K1X11_021750</name>
</gene>
<comment type="subcellular location">
    <subcellularLocation>
        <location evidence="1">Cell membrane</location>
        <topology evidence="1">Multi-pass membrane protein</topology>
    </subcellularLocation>
</comment>